<comment type="caution">
    <text evidence="2">The sequence shown here is derived from an EMBL/GenBank/DDBJ whole genome shotgun (WGS) entry which is preliminary data.</text>
</comment>
<name>A0A919RI10_9ACTN</name>
<dbReference type="GO" id="GO:0016887">
    <property type="term" value="F:ATP hydrolysis activity"/>
    <property type="evidence" value="ECO:0007669"/>
    <property type="project" value="TreeGrafter"/>
</dbReference>
<reference evidence="2" key="1">
    <citation type="submission" date="2021-01" db="EMBL/GenBank/DDBJ databases">
        <title>Whole genome shotgun sequence of Sinosporangium siamense NBRC 109515.</title>
        <authorList>
            <person name="Komaki H."/>
            <person name="Tamura T."/>
        </authorList>
    </citation>
    <scope>NUCLEOTIDE SEQUENCE</scope>
    <source>
        <strain evidence="2">NBRC 109515</strain>
    </source>
</reference>
<dbReference type="Pfam" id="PF06564">
    <property type="entry name" value="CBP_BcsQ"/>
    <property type="match status" value="1"/>
</dbReference>
<evidence type="ECO:0000313" key="2">
    <source>
        <dbReference type="EMBL" id="GII93672.1"/>
    </source>
</evidence>
<protein>
    <submittedName>
        <fullName evidence="2">Septum formation initiator</fullName>
    </submittedName>
</protein>
<organism evidence="2 3">
    <name type="scientific">Sinosporangium siamense</name>
    <dbReference type="NCBI Taxonomy" id="1367973"/>
    <lineage>
        <taxon>Bacteria</taxon>
        <taxon>Bacillati</taxon>
        <taxon>Actinomycetota</taxon>
        <taxon>Actinomycetes</taxon>
        <taxon>Streptosporangiales</taxon>
        <taxon>Streptosporangiaceae</taxon>
        <taxon>Sinosporangium</taxon>
    </lineage>
</organism>
<dbReference type="GO" id="GO:0009898">
    <property type="term" value="C:cytoplasmic side of plasma membrane"/>
    <property type="evidence" value="ECO:0007669"/>
    <property type="project" value="TreeGrafter"/>
</dbReference>
<dbReference type="InterPro" id="IPR059050">
    <property type="entry name" value="Rv3660c_N"/>
</dbReference>
<dbReference type="PANTHER" id="PTHR43384:SF11">
    <property type="entry name" value="SEPTUM SITE DETERMINING PROTEIN"/>
    <property type="match status" value="1"/>
</dbReference>
<dbReference type="GO" id="GO:0005524">
    <property type="term" value="F:ATP binding"/>
    <property type="evidence" value="ECO:0007669"/>
    <property type="project" value="TreeGrafter"/>
</dbReference>
<dbReference type="InterPro" id="IPR050625">
    <property type="entry name" value="ParA/MinD_ATPase"/>
</dbReference>
<gene>
    <name evidence="2" type="ORF">Ssi02_39030</name>
</gene>
<sequence>MIISRSSSCLPLWGAERLLWGAERLLWGAERLLWGAERLLWGAEYLLWGLNACFEGLSTCLFPVRRQPGCPQESSAIGGYPQKRAGPRGGLRGSVILGLPRTREASMNRPLIVTHDEDLLDDLLRIAAAAGVELDVAHAAVHARPFWTRAPMVVVGDDAADAVARMAPPPRDRVLLVTKREDDAATWRRCVAIGAQGVVELPAAERRLVDEFADAVEPVTRAGLTICVVGGRGGAGASVLAAALAVSGSRRRLRTLLVDADPLGGGIDTLLGQEAAEGARWSDLVAREGRISCTALHAALPSIDELAVLAFHRGSAEAIPAEAMRSVLQAGQRGFDLVVVDLPRHLNPAAAEALTRATSTLLVVTADVRGVLSSGQVLTCLQQHTGDVRAVVREGVLDEEVVCESLGIPRAGILSDQPRLALALNRGDPPPLGSRTPLARLCATFLGNLLTPQFVSSFEGGKR</sequence>
<dbReference type="Proteomes" id="UP000606172">
    <property type="component" value="Unassembled WGS sequence"/>
</dbReference>
<evidence type="ECO:0000259" key="1">
    <source>
        <dbReference type="Pfam" id="PF26563"/>
    </source>
</evidence>
<dbReference type="SUPFAM" id="SSF52540">
    <property type="entry name" value="P-loop containing nucleoside triphosphate hydrolases"/>
    <property type="match status" value="1"/>
</dbReference>
<dbReference type="Gene3D" id="3.40.50.300">
    <property type="entry name" value="P-loop containing nucleotide triphosphate hydrolases"/>
    <property type="match status" value="1"/>
</dbReference>
<dbReference type="NCBIfam" id="TIGR03815">
    <property type="entry name" value="CpaE_hom_Actino"/>
    <property type="match status" value="1"/>
</dbReference>
<dbReference type="GO" id="GO:0005829">
    <property type="term" value="C:cytosol"/>
    <property type="evidence" value="ECO:0007669"/>
    <property type="project" value="TreeGrafter"/>
</dbReference>
<dbReference type="InterPro" id="IPR022521">
    <property type="entry name" value="Rv3660c"/>
</dbReference>
<feature type="domain" description="Rv3660c-like CheY-like N-terminal" evidence="1">
    <location>
        <begin position="113"/>
        <end position="219"/>
    </location>
</feature>
<dbReference type="EMBL" id="BOOW01000025">
    <property type="protein sequence ID" value="GII93672.1"/>
    <property type="molecule type" value="Genomic_DNA"/>
</dbReference>
<accession>A0A919RI10</accession>
<dbReference type="InterPro" id="IPR017746">
    <property type="entry name" value="Cellulose_synthase_operon_BcsQ"/>
</dbReference>
<dbReference type="GO" id="GO:0051782">
    <property type="term" value="P:negative regulation of cell division"/>
    <property type="evidence" value="ECO:0007669"/>
    <property type="project" value="TreeGrafter"/>
</dbReference>
<dbReference type="Pfam" id="PF26563">
    <property type="entry name" value="Rv3660c_N"/>
    <property type="match status" value="1"/>
</dbReference>
<dbReference type="InterPro" id="IPR027417">
    <property type="entry name" value="P-loop_NTPase"/>
</dbReference>
<proteinExistence type="predicted"/>
<dbReference type="PANTHER" id="PTHR43384">
    <property type="entry name" value="SEPTUM SITE-DETERMINING PROTEIN MIND HOMOLOG, CHLOROPLASTIC-RELATED"/>
    <property type="match status" value="1"/>
</dbReference>
<keyword evidence="3" id="KW-1185">Reference proteome</keyword>
<evidence type="ECO:0000313" key="3">
    <source>
        <dbReference type="Proteomes" id="UP000606172"/>
    </source>
</evidence>
<dbReference type="AlphaFoldDB" id="A0A919RI10"/>